<feature type="non-terminal residue" evidence="1">
    <location>
        <position position="160"/>
    </location>
</feature>
<comment type="caution">
    <text evidence="1">The sequence shown here is derived from an EMBL/GenBank/DDBJ whole genome shotgun (WGS) entry which is preliminary data.</text>
</comment>
<proteinExistence type="predicted"/>
<feature type="non-terminal residue" evidence="1">
    <location>
        <position position="1"/>
    </location>
</feature>
<protein>
    <submittedName>
        <fullName evidence="1">Uncharacterized protein</fullName>
    </submittedName>
</protein>
<sequence>VPCPLQQNISQAFFVDCMVPLREIRVAVTILWWCFHLNVVHTSSALKPFLLVMSVTQCLFIEGEKLTKFPKAEVSLYILLLVNHTTAEGFLVSLPLENFFLYEAHSNKTIDITLLFLAIPPASCHSLLIVSWIPVWIKHHQAICSDEIQATPTSFATEHK</sequence>
<name>A0A3S1B9U1_ELYCH</name>
<dbReference type="Proteomes" id="UP000271974">
    <property type="component" value="Unassembled WGS sequence"/>
</dbReference>
<evidence type="ECO:0000313" key="1">
    <source>
        <dbReference type="EMBL" id="RUS83191.1"/>
    </source>
</evidence>
<dbReference type="AlphaFoldDB" id="A0A3S1B9U1"/>
<evidence type="ECO:0000313" key="2">
    <source>
        <dbReference type="Proteomes" id="UP000271974"/>
    </source>
</evidence>
<organism evidence="1 2">
    <name type="scientific">Elysia chlorotica</name>
    <name type="common">Eastern emerald elysia</name>
    <name type="synonym">Sea slug</name>
    <dbReference type="NCBI Taxonomy" id="188477"/>
    <lineage>
        <taxon>Eukaryota</taxon>
        <taxon>Metazoa</taxon>
        <taxon>Spiralia</taxon>
        <taxon>Lophotrochozoa</taxon>
        <taxon>Mollusca</taxon>
        <taxon>Gastropoda</taxon>
        <taxon>Heterobranchia</taxon>
        <taxon>Euthyneura</taxon>
        <taxon>Panpulmonata</taxon>
        <taxon>Sacoglossa</taxon>
        <taxon>Placobranchoidea</taxon>
        <taxon>Plakobranchidae</taxon>
        <taxon>Elysia</taxon>
    </lineage>
</organism>
<accession>A0A3S1B9U1</accession>
<dbReference type="EMBL" id="RQTK01000254">
    <property type="protein sequence ID" value="RUS83191.1"/>
    <property type="molecule type" value="Genomic_DNA"/>
</dbReference>
<keyword evidence="2" id="KW-1185">Reference proteome</keyword>
<gene>
    <name evidence="1" type="ORF">EGW08_009048</name>
</gene>
<reference evidence="1 2" key="1">
    <citation type="submission" date="2019-01" db="EMBL/GenBank/DDBJ databases">
        <title>A draft genome assembly of the solar-powered sea slug Elysia chlorotica.</title>
        <authorList>
            <person name="Cai H."/>
            <person name="Li Q."/>
            <person name="Fang X."/>
            <person name="Li J."/>
            <person name="Curtis N.E."/>
            <person name="Altenburger A."/>
            <person name="Shibata T."/>
            <person name="Feng M."/>
            <person name="Maeda T."/>
            <person name="Schwartz J.A."/>
            <person name="Shigenobu S."/>
            <person name="Lundholm N."/>
            <person name="Nishiyama T."/>
            <person name="Yang H."/>
            <person name="Hasebe M."/>
            <person name="Li S."/>
            <person name="Pierce S.K."/>
            <person name="Wang J."/>
        </authorList>
    </citation>
    <scope>NUCLEOTIDE SEQUENCE [LARGE SCALE GENOMIC DNA]</scope>
    <source>
        <strain evidence="1">EC2010</strain>
        <tissue evidence="1">Whole organism of an adult</tissue>
    </source>
</reference>